<comment type="similarity">
    <text evidence="1 8">Belongs to the CoaE family.</text>
</comment>
<dbReference type="InterPro" id="IPR001977">
    <property type="entry name" value="Depp_CoAkinase"/>
</dbReference>
<dbReference type="SUPFAM" id="SSF52540">
    <property type="entry name" value="P-loop containing nucleoside triphosphate hydrolases"/>
    <property type="match status" value="1"/>
</dbReference>
<dbReference type="HAMAP" id="MF_00376">
    <property type="entry name" value="Dephospho_CoA_kinase"/>
    <property type="match status" value="1"/>
</dbReference>
<keyword evidence="11" id="KW-1185">Reference proteome</keyword>
<evidence type="ECO:0000256" key="5">
    <source>
        <dbReference type="ARBA" id="ARBA00022777"/>
    </source>
</evidence>
<evidence type="ECO:0000256" key="7">
    <source>
        <dbReference type="ARBA" id="ARBA00022993"/>
    </source>
</evidence>
<keyword evidence="3 8" id="KW-0808">Transferase</keyword>
<comment type="caution">
    <text evidence="10">The sequence shown here is derived from an EMBL/GenBank/DDBJ whole genome shotgun (WGS) entry which is preliminary data.</text>
</comment>
<evidence type="ECO:0000256" key="4">
    <source>
        <dbReference type="ARBA" id="ARBA00022741"/>
    </source>
</evidence>
<dbReference type="InterPro" id="IPR027417">
    <property type="entry name" value="P-loop_NTPase"/>
</dbReference>
<dbReference type="PROSITE" id="PS51219">
    <property type="entry name" value="DPCK"/>
    <property type="match status" value="1"/>
</dbReference>
<gene>
    <name evidence="8" type="primary">coaE</name>
    <name evidence="10" type="ORF">EDC39_11056</name>
</gene>
<feature type="binding site" evidence="8">
    <location>
        <begin position="20"/>
        <end position="25"/>
    </location>
    <ligand>
        <name>ATP</name>
        <dbReference type="ChEBI" id="CHEBI:30616"/>
    </ligand>
</feature>
<dbReference type="GO" id="GO:0015937">
    <property type="term" value="P:coenzyme A biosynthetic process"/>
    <property type="evidence" value="ECO:0007669"/>
    <property type="project" value="UniProtKB-UniRule"/>
</dbReference>
<dbReference type="Pfam" id="PF01121">
    <property type="entry name" value="CoaE"/>
    <property type="match status" value="1"/>
</dbReference>
<comment type="catalytic activity">
    <reaction evidence="8">
        <text>3'-dephospho-CoA + ATP = ADP + CoA + H(+)</text>
        <dbReference type="Rhea" id="RHEA:18245"/>
        <dbReference type="ChEBI" id="CHEBI:15378"/>
        <dbReference type="ChEBI" id="CHEBI:30616"/>
        <dbReference type="ChEBI" id="CHEBI:57287"/>
        <dbReference type="ChEBI" id="CHEBI:57328"/>
        <dbReference type="ChEBI" id="CHEBI:456216"/>
        <dbReference type="EC" id="2.7.1.24"/>
    </reaction>
</comment>
<keyword evidence="4 8" id="KW-0547">Nucleotide-binding</keyword>
<sequence>MPARRWHEGVMILGITGNIASGKSRVAARMVELGAVALSADQLAREAVGPGSDTLTKLVAVFGDAILAADGSLDRPRLAEIVFADAEARKRLEAITHPAIARLAEERLRRLRQEGHRLVVYEAPLLFEAGAEGRVDRVLVVLAATEVRLARLMARDGLEREAALSRIRAQMPQEEKAARADYVIDNSGDWEDCRRQVDDLYRRLVSSPA</sequence>
<dbReference type="AlphaFoldDB" id="A0A5D3WI31"/>
<dbReference type="Gene3D" id="3.40.50.300">
    <property type="entry name" value="P-loop containing nucleotide triphosphate hydrolases"/>
    <property type="match status" value="1"/>
</dbReference>
<accession>A0A5D3WI31</accession>
<proteinExistence type="inferred from homology"/>
<dbReference type="GO" id="GO:0005737">
    <property type="term" value="C:cytoplasm"/>
    <property type="evidence" value="ECO:0007669"/>
    <property type="project" value="UniProtKB-SubCell"/>
</dbReference>
<dbReference type="GO" id="GO:0004140">
    <property type="term" value="F:dephospho-CoA kinase activity"/>
    <property type="evidence" value="ECO:0007669"/>
    <property type="project" value="UniProtKB-UniRule"/>
</dbReference>
<dbReference type="UniPathway" id="UPA00241">
    <property type="reaction ID" value="UER00356"/>
</dbReference>
<keyword evidence="7 8" id="KW-0173">Coenzyme A biosynthesis</keyword>
<evidence type="ECO:0000313" key="11">
    <source>
        <dbReference type="Proteomes" id="UP000324159"/>
    </source>
</evidence>
<reference evidence="10 11" key="1">
    <citation type="submission" date="2019-07" db="EMBL/GenBank/DDBJ databases">
        <title>Genomic Encyclopedia of Type Strains, Phase IV (KMG-IV): sequencing the most valuable type-strain genomes for metagenomic binning, comparative biology and taxonomic classification.</title>
        <authorList>
            <person name="Goeker M."/>
        </authorList>
    </citation>
    <scope>NUCLEOTIDE SEQUENCE [LARGE SCALE GENOMIC DNA]</scope>
    <source>
        <strain evidence="10 11">SS015</strain>
    </source>
</reference>
<comment type="function">
    <text evidence="8">Catalyzes the phosphorylation of the 3'-hydroxyl group of dephosphocoenzyme A to form coenzyme A.</text>
</comment>
<organism evidence="10 11">
    <name type="scientific">Geothermobacter ehrlichii</name>
    <dbReference type="NCBI Taxonomy" id="213224"/>
    <lineage>
        <taxon>Bacteria</taxon>
        <taxon>Pseudomonadati</taxon>
        <taxon>Thermodesulfobacteriota</taxon>
        <taxon>Desulfuromonadia</taxon>
        <taxon>Desulfuromonadales</taxon>
        <taxon>Geothermobacteraceae</taxon>
        <taxon>Geothermobacter</taxon>
    </lineage>
</organism>
<protein>
    <recommendedName>
        <fullName evidence="8 9">Dephospho-CoA kinase</fullName>
        <ecNumber evidence="8 9">2.7.1.24</ecNumber>
    </recommendedName>
    <alternativeName>
        <fullName evidence="8">Dephosphocoenzyme A kinase</fullName>
    </alternativeName>
</protein>
<dbReference type="EC" id="2.7.1.24" evidence="8 9"/>
<dbReference type="FunFam" id="3.40.50.300:FF:000991">
    <property type="entry name" value="Dephospho-CoA kinase"/>
    <property type="match status" value="1"/>
</dbReference>
<dbReference type="CDD" id="cd02022">
    <property type="entry name" value="DPCK"/>
    <property type="match status" value="1"/>
</dbReference>
<dbReference type="EMBL" id="VNIB01000010">
    <property type="protein sequence ID" value="TYO97516.1"/>
    <property type="molecule type" value="Genomic_DNA"/>
</dbReference>
<dbReference type="GO" id="GO:0005524">
    <property type="term" value="F:ATP binding"/>
    <property type="evidence" value="ECO:0007669"/>
    <property type="project" value="UniProtKB-UniRule"/>
</dbReference>
<evidence type="ECO:0000256" key="3">
    <source>
        <dbReference type="ARBA" id="ARBA00022679"/>
    </source>
</evidence>
<name>A0A5D3WI31_9BACT</name>
<dbReference type="PANTHER" id="PTHR10695">
    <property type="entry name" value="DEPHOSPHO-COA KINASE-RELATED"/>
    <property type="match status" value="1"/>
</dbReference>
<dbReference type="OrthoDB" id="9812943at2"/>
<evidence type="ECO:0000313" key="10">
    <source>
        <dbReference type="EMBL" id="TYO97516.1"/>
    </source>
</evidence>
<dbReference type="NCBIfam" id="TIGR00152">
    <property type="entry name" value="dephospho-CoA kinase"/>
    <property type="match status" value="1"/>
</dbReference>
<dbReference type="Proteomes" id="UP000324159">
    <property type="component" value="Unassembled WGS sequence"/>
</dbReference>
<evidence type="ECO:0000256" key="2">
    <source>
        <dbReference type="ARBA" id="ARBA00022490"/>
    </source>
</evidence>
<keyword evidence="2 8" id="KW-0963">Cytoplasm</keyword>
<evidence type="ECO:0000256" key="6">
    <source>
        <dbReference type="ARBA" id="ARBA00022840"/>
    </source>
</evidence>
<evidence type="ECO:0000256" key="9">
    <source>
        <dbReference type="NCBIfam" id="TIGR00152"/>
    </source>
</evidence>
<dbReference type="PANTHER" id="PTHR10695:SF46">
    <property type="entry name" value="BIFUNCTIONAL COENZYME A SYNTHASE-RELATED"/>
    <property type="match status" value="1"/>
</dbReference>
<evidence type="ECO:0000256" key="8">
    <source>
        <dbReference type="HAMAP-Rule" id="MF_00376"/>
    </source>
</evidence>
<evidence type="ECO:0000256" key="1">
    <source>
        <dbReference type="ARBA" id="ARBA00009018"/>
    </source>
</evidence>
<keyword evidence="5 8" id="KW-0418">Kinase</keyword>
<comment type="pathway">
    <text evidence="8">Cofactor biosynthesis; coenzyme A biosynthesis; CoA from (R)-pantothenate: step 5/5.</text>
</comment>
<keyword evidence="6 8" id="KW-0067">ATP-binding</keyword>
<comment type="subcellular location">
    <subcellularLocation>
        <location evidence="8">Cytoplasm</location>
    </subcellularLocation>
</comment>